<dbReference type="AlphaFoldDB" id="A0AAD2HBA8"/>
<organism evidence="1 2">
    <name type="scientific">Mycena citricolor</name>
    <dbReference type="NCBI Taxonomy" id="2018698"/>
    <lineage>
        <taxon>Eukaryota</taxon>
        <taxon>Fungi</taxon>
        <taxon>Dikarya</taxon>
        <taxon>Basidiomycota</taxon>
        <taxon>Agaricomycotina</taxon>
        <taxon>Agaricomycetes</taxon>
        <taxon>Agaricomycetidae</taxon>
        <taxon>Agaricales</taxon>
        <taxon>Marasmiineae</taxon>
        <taxon>Mycenaceae</taxon>
        <taxon>Mycena</taxon>
    </lineage>
</organism>
<sequence>RRLAGIRLRIRNQAGQILLLLQHRPLLQRCLGCWPLQLRPCHLFQLGRWGTEQVSAAQDTLRCLRVRYGIVCFPLRRFIQRRNDLRLARPHTAQACARALRAIAASLERALPCLLVRAAVARRLRKRGGGPVHGLSGTRWMKRDGHICSHILLMNTKRRVLWTRAWRLTIARAVVLGVRRHGVRAVAGQCVMVIQILSRFAECSWPLGPFLLLSPTTIPKSWRWQWFRRAI</sequence>
<comment type="caution">
    <text evidence="1">The sequence shown here is derived from an EMBL/GenBank/DDBJ whole genome shotgun (WGS) entry which is preliminary data.</text>
</comment>
<dbReference type="EMBL" id="CAVNYO010000174">
    <property type="protein sequence ID" value="CAK5271623.1"/>
    <property type="molecule type" value="Genomic_DNA"/>
</dbReference>
<accession>A0AAD2HBA8</accession>
<gene>
    <name evidence="1" type="ORF">MYCIT1_LOCUS16809</name>
</gene>
<feature type="non-terminal residue" evidence="1">
    <location>
        <position position="231"/>
    </location>
</feature>
<protein>
    <submittedName>
        <fullName evidence="1">Uncharacterized protein</fullName>
    </submittedName>
</protein>
<keyword evidence="2" id="KW-1185">Reference proteome</keyword>
<proteinExistence type="predicted"/>
<evidence type="ECO:0000313" key="2">
    <source>
        <dbReference type="Proteomes" id="UP001295794"/>
    </source>
</evidence>
<name>A0AAD2HBA8_9AGAR</name>
<dbReference type="Proteomes" id="UP001295794">
    <property type="component" value="Unassembled WGS sequence"/>
</dbReference>
<reference evidence="1" key="1">
    <citation type="submission" date="2023-11" db="EMBL/GenBank/DDBJ databases">
        <authorList>
            <person name="De Vega J J."/>
            <person name="De Vega J J."/>
        </authorList>
    </citation>
    <scope>NUCLEOTIDE SEQUENCE</scope>
</reference>
<evidence type="ECO:0000313" key="1">
    <source>
        <dbReference type="EMBL" id="CAK5271623.1"/>
    </source>
</evidence>